<keyword evidence="2" id="KW-1133">Transmembrane helix</keyword>
<evidence type="ECO:0000313" key="4">
    <source>
        <dbReference type="Proteomes" id="UP000825935"/>
    </source>
</evidence>
<gene>
    <name evidence="3" type="ORF">KP509_14G053800</name>
</gene>
<name>A0A8T2TBV8_CERRI</name>
<protein>
    <recommendedName>
        <fullName evidence="5">SLL1 protein</fullName>
    </recommendedName>
</protein>
<organism evidence="3 4">
    <name type="scientific">Ceratopteris richardii</name>
    <name type="common">Triangle waterfern</name>
    <dbReference type="NCBI Taxonomy" id="49495"/>
    <lineage>
        <taxon>Eukaryota</taxon>
        <taxon>Viridiplantae</taxon>
        <taxon>Streptophyta</taxon>
        <taxon>Embryophyta</taxon>
        <taxon>Tracheophyta</taxon>
        <taxon>Polypodiopsida</taxon>
        <taxon>Polypodiidae</taxon>
        <taxon>Polypodiales</taxon>
        <taxon>Pteridineae</taxon>
        <taxon>Pteridaceae</taxon>
        <taxon>Parkerioideae</taxon>
        <taxon>Ceratopteris</taxon>
    </lineage>
</organism>
<dbReference type="Proteomes" id="UP000825935">
    <property type="component" value="Chromosome 14"/>
</dbReference>
<accession>A0A8T2TBV8</accession>
<keyword evidence="4" id="KW-1185">Reference proteome</keyword>
<keyword evidence="2" id="KW-0472">Membrane</keyword>
<feature type="compositionally biased region" description="Basic and acidic residues" evidence="1">
    <location>
        <begin position="42"/>
        <end position="54"/>
    </location>
</feature>
<reference evidence="3" key="1">
    <citation type="submission" date="2021-08" db="EMBL/GenBank/DDBJ databases">
        <title>WGS assembly of Ceratopteris richardii.</title>
        <authorList>
            <person name="Marchant D.B."/>
            <person name="Chen G."/>
            <person name="Jenkins J."/>
            <person name="Shu S."/>
            <person name="Leebens-Mack J."/>
            <person name="Grimwood J."/>
            <person name="Schmutz J."/>
            <person name="Soltis P."/>
            <person name="Soltis D."/>
            <person name="Chen Z.-H."/>
        </authorList>
    </citation>
    <scope>NUCLEOTIDE SEQUENCE</scope>
    <source>
        <strain evidence="3">Whitten #5841</strain>
        <tissue evidence="3">Leaf</tissue>
    </source>
</reference>
<evidence type="ECO:0000256" key="2">
    <source>
        <dbReference type="SAM" id="Phobius"/>
    </source>
</evidence>
<feature type="region of interest" description="Disordered" evidence="1">
    <location>
        <begin position="1"/>
        <end position="54"/>
    </location>
</feature>
<evidence type="ECO:0000313" key="3">
    <source>
        <dbReference type="EMBL" id="KAH7415612.1"/>
    </source>
</evidence>
<dbReference type="AlphaFoldDB" id="A0A8T2TBV8"/>
<proteinExistence type="predicted"/>
<dbReference type="PANTHER" id="PTHR36003:SF5">
    <property type="entry name" value="TONB-DEPENDENT HEME RECEPTOR A"/>
    <property type="match status" value="1"/>
</dbReference>
<evidence type="ECO:0000256" key="1">
    <source>
        <dbReference type="SAM" id="MobiDB-lite"/>
    </source>
</evidence>
<sequence>MASSFARATSKRLASLAISSPKRAPGVKSFHSSAPKQMGGGHDSHGHHGNDEHDYGAYLHAKHMYDLPGMKNRTLKMGLSVFGVVAFGTAVPIIAVIFQQKKAMIS</sequence>
<comment type="caution">
    <text evidence="3">The sequence shown here is derived from an EMBL/GenBank/DDBJ whole genome shotgun (WGS) entry which is preliminary data.</text>
</comment>
<dbReference type="PANTHER" id="PTHR36003">
    <property type="entry name" value="TONB-DEPENDENT HEME RECEPTOR A"/>
    <property type="match status" value="1"/>
</dbReference>
<dbReference type="EMBL" id="CM035419">
    <property type="protein sequence ID" value="KAH7415612.1"/>
    <property type="molecule type" value="Genomic_DNA"/>
</dbReference>
<feature type="transmembrane region" description="Helical" evidence="2">
    <location>
        <begin position="77"/>
        <end position="98"/>
    </location>
</feature>
<evidence type="ECO:0008006" key="5">
    <source>
        <dbReference type="Google" id="ProtNLM"/>
    </source>
</evidence>
<keyword evidence="2" id="KW-0812">Transmembrane</keyword>
<dbReference type="OrthoDB" id="521730at2759"/>
<dbReference type="OMA" id="YLHAEHM"/>